<evidence type="ECO:0000313" key="2">
    <source>
        <dbReference type="EMBL" id="KAL0126181.1"/>
    </source>
</evidence>
<keyword evidence="3" id="KW-1185">Reference proteome</keyword>
<proteinExistence type="predicted"/>
<evidence type="ECO:0000313" key="3">
    <source>
        <dbReference type="Proteomes" id="UP001430953"/>
    </source>
</evidence>
<reference evidence="2 3" key="1">
    <citation type="submission" date="2023-03" db="EMBL/GenBank/DDBJ databases">
        <title>High recombination rates correlate with genetic variation in Cardiocondyla obscurior ants.</title>
        <authorList>
            <person name="Errbii M."/>
        </authorList>
    </citation>
    <scope>NUCLEOTIDE SEQUENCE [LARGE SCALE GENOMIC DNA]</scope>
    <source>
        <strain evidence="2">Alpha-2009</strain>
        <tissue evidence="2">Whole body</tissue>
    </source>
</reference>
<feature type="region of interest" description="Disordered" evidence="1">
    <location>
        <begin position="86"/>
        <end position="122"/>
    </location>
</feature>
<comment type="caution">
    <text evidence="2">The sequence shown here is derived from an EMBL/GenBank/DDBJ whole genome shotgun (WGS) entry which is preliminary data.</text>
</comment>
<protein>
    <submittedName>
        <fullName evidence="2">Uncharacterized protein</fullName>
    </submittedName>
</protein>
<name>A0AAW2GJ81_9HYME</name>
<organism evidence="2 3">
    <name type="scientific">Cardiocondyla obscurior</name>
    <dbReference type="NCBI Taxonomy" id="286306"/>
    <lineage>
        <taxon>Eukaryota</taxon>
        <taxon>Metazoa</taxon>
        <taxon>Ecdysozoa</taxon>
        <taxon>Arthropoda</taxon>
        <taxon>Hexapoda</taxon>
        <taxon>Insecta</taxon>
        <taxon>Pterygota</taxon>
        <taxon>Neoptera</taxon>
        <taxon>Endopterygota</taxon>
        <taxon>Hymenoptera</taxon>
        <taxon>Apocrita</taxon>
        <taxon>Aculeata</taxon>
        <taxon>Formicoidea</taxon>
        <taxon>Formicidae</taxon>
        <taxon>Myrmicinae</taxon>
        <taxon>Cardiocondyla</taxon>
    </lineage>
</organism>
<sequence>MFYKRVDRDRSRPMGSRSLQRHIQLCVTDLHMRAYAWFAKNHFRFQCAEGWLVTSHLRGGAGPGGIIHRRKINGFGRIGRMCLHTKAEREKERRKKEREKGKRKERESTANSQTNARKNDAGLSRRFFPIKIERRDERSFHPSSHALAVVAAVSQAITDGHCHTSTKNRHHH</sequence>
<accession>A0AAW2GJ81</accession>
<dbReference type="AlphaFoldDB" id="A0AAW2GJ81"/>
<gene>
    <name evidence="2" type="ORF">PUN28_004956</name>
</gene>
<dbReference type="Proteomes" id="UP001430953">
    <property type="component" value="Unassembled WGS sequence"/>
</dbReference>
<feature type="compositionally biased region" description="Basic and acidic residues" evidence="1">
    <location>
        <begin position="98"/>
        <end position="108"/>
    </location>
</feature>
<evidence type="ECO:0000256" key="1">
    <source>
        <dbReference type="SAM" id="MobiDB-lite"/>
    </source>
</evidence>
<dbReference type="EMBL" id="JADYXP020000004">
    <property type="protein sequence ID" value="KAL0126181.1"/>
    <property type="molecule type" value="Genomic_DNA"/>
</dbReference>